<dbReference type="AlphaFoldDB" id="A0AAD6W9E1"/>
<gene>
    <name evidence="1" type="ORF">NC653_008760</name>
</gene>
<comment type="caution">
    <text evidence="1">The sequence shown here is derived from an EMBL/GenBank/DDBJ whole genome shotgun (WGS) entry which is preliminary data.</text>
</comment>
<evidence type="ECO:0000313" key="2">
    <source>
        <dbReference type="Proteomes" id="UP001164929"/>
    </source>
</evidence>
<reference evidence="1" key="1">
    <citation type="journal article" date="2023" name="Mol. Ecol. Resour.">
        <title>Chromosome-level genome assembly of a triploid poplar Populus alba 'Berolinensis'.</title>
        <authorList>
            <person name="Chen S."/>
            <person name="Yu Y."/>
            <person name="Wang X."/>
            <person name="Wang S."/>
            <person name="Zhang T."/>
            <person name="Zhou Y."/>
            <person name="He R."/>
            <person name="Meng N."/>
            <person name="Wang Y."/>
            <person name="Liu W."/>
            <person name="Liu Z."/>
            <person name="Liu J."/>
            <person name="Guo Q."/>
            <person name="Huang H."/>
            <person name="Sederoff R.R."/>
            <person name="Wang G."/>
            <person name="Qu G."/>
            <person name="Chen S."/>
        </authorList>
    </citation>
    <scope>NUCLEOTIDE SEQUENCE</scope>
    <source>
        <strain evidence="1">SC-2020</strain>
    </source>
</reference>
<proteinExistence type="predicted"/>
<protein>
    <submittedName>
        <fullName evidence="1">Uncharacterized protein</fullName>
    </submittedName>
</protein>
<accession>A0AAD6W9E1</accession>
<organism evidence="1 2">
    <name type="scientific">Populus alba x Populus x berolinensis</name>
    <dbReference type="NCBI Taxonomy" id="444605"/>
    <lineage>
        <taxon>Eukaryota</taxon>
        <taxon>Viridiplantae</taxon>
        <taxon>Streptophyta</taxon>
        <taxon>Embryophyta</taxon>
        <taxon>Tracheophyta</taxon>
        <taxon>Spermatophyta</taxon>
        <taxon>Magnoliopsida</taxon>
        <taxon>eudicotyledons</taxon>
        <taxon>Gunneridae</taxon>
        <taxon>Pentapetalae</taxon>
        <taxon>rosids</taxon>
        <taxon>fabids</taxon>
        <taxon>Malpighiales</taxon>
        <taxon>Salicaceae</taxon>
        <taxon>Saliceae</taxon>
        <taxon>Populus</taxon>
    </lineage>
</organism>
<sequence length="39" mass="4169">MAKLATSCDNGLVIWDGPPQGLQQLLLADIMGISFPRVV</sequence>
<dbReference type="Proteomes" id="UP001164929">
    <property type="component" value="Chromosome 3"/>
</dbReference>
<name>A0AAD6W9E1_9ROSI</name>
<evidence type="ECO:0000313" key="1">
    <source>
        <dbReference type="EMBL" id="KAJ7003651.1"/>
    </source>
</evidence>
<keyword evidence="2" id="KW-1185">Reference proteome</keyword>
<dbReference type="EMBL" id="JAQIZT010000003">
    <property type="protein sequence ID" value="KAJ7003651.1"/>
    <property type="molecule type" value="Genomic_DNA"/>
</dbReference>